<protein>
    <submittedName>
        <fullName evidence="1">Uncharacterized protein</fullName>
    </submittedName>
</protein>
<gene>
    <name evidence="1" type="ORF">KL86PLE_40905</name>
</gene>
<organism evidence="1">
    <name type="scientific">uncultured Pleomorphomonas sp</name>
    <dbReference type="NCBI Taxonomy" id="442121"/>
    <lineage>
        <taxon>Bacteria</taxon>
        <taxon>Pseudomonadati</taxon>
        <taxon>Pseudomonadota</taxon>
        <taxon>Alphaproteobacteria</taxon>
        <taxon>Hyphomicrobiales</taxon>
        <taxon>Pleomorphomonadaceae</taxon>
        <taxon>Pleomorphomonas</taxon>
        <taxon>environmental samples</taxon>
    </lineage>
</organism>
<evidence type="ECO:0000313" key="1">
    <source>
        <dbReference type="EMBL" id="SCM77100.1"/>
    </source>
</evidence>
<dbReference type="AlphaFoldDB" id="A0A212LHY0"/>
<dbReference type="EMBL" id="FMJD01000008">
    <property type="protein sequence ID" value="SCM77100.1"/>
    <property type="molecule type" value="Genomic_DNA"/>
</dbReference>
<sequence length="60" mass="7127">MLDRYMAPFFGRSLITAISVPKLHSYMEWRRSYWTSGPGAKEKHIAYERKGRRVNRHATD</sequence>
<name>A0A212LHY0_9HYPH</name>
<accession>A0A212LHY0</accession>
<proteinExistence type="predicted"/>
<reference evidence="1" key="1">
    <citation type="submission" date="2016-08" db="EMBL/GenBank/DDBJ databases">
        <authorList>
            <person name="Seilhamer J.J."/>
        </authorList>
    </citation>
    <scope>NUCLEOTIDE SEQUENCE</scope>
    <source>
        <strain evidence="1">86</strain>
    </source>
</reference>